<evidence type="ECO:0000259" key="4">
    <source>
        <dbReference type="Pfam" id="PF00198"/>
    </source>
</evidence>
<dbReference type="Gene3D" id="3.30.559.10">
    <property type="entry name" value="Chloramphenicol acetyltransferase-like domain"/>
    <property type="match status" value="1"/>
</dbReference>
<dbReference type="Gene3D" id="1.10.287.1150">
    <property type="entry name" value="TPP helical domain"/>
    <property type="match status" value="1"/>
</dbReference>
<dbReference type="InterPro" id="IPR023213">
    <property type="entry name" value="CAT-like_dom_sf"/>
</dbReference>
<dbReference type="AlphaFoldDB" id="A0A2G6KAB7"/>
<keyword evidence="3" id="KW-0012">Acyltransferase</keyword>
<dbReference type="InterPro" id="IPR029061">
    <property type="entry name" value="THDP-binding"/>
</dbReference>
<dbReference type="SUPFAM" id="SSF52777">
    <property type="entry name" value="CoA-dependent acyltransferases"/>
    <property type="match status" value="1"/>
</dbReference>
<accession>A0A2G6KAB7</accession>
<dbReference type="PANTHER" id="PTHR43178:SF5">
    <property type="entry name" value="LIPOAMIDE ACYLTRANSFERASE COMPONENT OF BRANCHED-CHAIN ALPHA-KETO ACID DEHYDROGENASE COMPLEX, MITOCHONDRIAL"/>
    <property type="match status" value="1"/>
</dbReference>
<dbReference type="EMBL" id="PDSL01000045">
    <property type="protein sequence ID" value="PIE32617.1"/>
    <property type="molecule type" value="Genomic_DNA"/>
</dbReference>
<comment type="caution">
    <text evidence="5">The sequence shown here is derived from an EMBL/GenBank/DDBJ whole genome shotgun (WGS) entry which is preliminary data.</text>
</comment>
<dbReference type="InterPro" id="IPR050743">
    <property type="entry name" value="2-oxoacid_DH_E2_comp"/>
</dbReference>
<dbReference type="GO" id="GO:0005737">
    <property type="term" value="C:cytoplasm"/>
    <property type="evidence" value="ECO:0007669"/>
    <property type="project" value="TreeGrafter"/>
</dbReference>
<comment type="cofactor">
    <cofactor evidence="1">
        <name>(R)-lipoate</name>
        <dbReference type="ChEBI" id="CHEBI:83088"/>
    </cofactor>
</comment>
<organism evidence="5 6">
    <name type="scientific">Ilumatobacter coccineus</name>
    <dbReference type="NCBI Taxonomy" id="467094"/>
    <lineage>
        <taxon>Bacteria</taxon>
        <taxon>Bacillati</taxon>
        <taxon>Actinomycetota</taxon>
        <taxon>Acidimicrobiia</taxon>
        <taxon>Acidimicrobiales</taxon>
        <taxon>Ilumatobacteraceae</taxon>
        <taxon>Ilumatobacter</taxon>
    </lineage>
</organism>
<dbReference type="PANTHER" id="PTHR43178">
    <property type="entry name" value="DIHYDROLIPOAMIDE ACETYLTRANSFERASE COMPONENT OF PYRUVATE DEHYDROGENASE COMPLEX"/>
    <property type="match status" value="1"/>
</dbReference>
<dbReference type="GO" id="GO:0000287">
    <property type="term" value="F:magnesium ion binding"/>
    <property type="evidence" value="ECO:0007669"/>
    <property type="project" value="UniProtKB-ARBA"/>
</dbReference>
<dbReference type="Proteomes" id="UP000230914">
    <property type="component" value="Unassembled WGS sequence"/>
</dbReference>
<reference evidence="5 6" key="1">
    <citation type="submission" date="2017-10" db="EMBL/GenBank/DDBJ databases">
        <title>Novel microbial diversity and functional potential in the marine mammal oral microbiome.</title>
        <authorList>
            <person name="Dudek N.K."/>
            <person name="Sun C.L."/>
            <person name="Burstein D."/>
            <person name="Kantor R.S."/>
            <person name="Aliaga Goltsman D.S."/>
            <person name="Bik E.M."/>
            <person name="Thomas B.C."/>
            <person name="Banfield J.F."/>
            <person name="Relman D.A."/>
        </authorList>
    </citation>
    <scope>NUCLEOTIDE SEQUENCE [LARGE SCALE GENOMIC DNA]</scope>
    <source>
        <strain evidence="5">DOLJORAL78_61_10</strain>
    </source>
</reference>
<dbReference type="Pfam" id="PF00198">
    <property type="entry name" value="2-oxoacid_dh"/>
    <property type="match status" value="1"/>
</dbReference>
<evidence type="ECO:0000256" key="2">
    <source>
        <dbReference type="ARBA" id="ARBA00022679"/>
    </source>
</evidence>
<dbReference type="GO" id="GO:0031405">
    <property type="term" value="F:lipoic acid binding"/>
    <property type="evidence" value="ECO:0007669"/>
    <property type="project" value="TreeGrafter"/>
</dbReference>
<name>A0A2G6KAB7_9ACTN</name>
<sequence length="881" mass="93346">MAWSSDVVWGVNSWLVDEIKERARRDPSSVDQAWHAVLEASSTVLSRATAAVSGSALATPLDAPGDPIRGASAIIAANMTSSLTIPTATGFRTVSARALERNRAIINRHRVDAGLSKISFTHLIAYALVRSISDLVPVMAHSFAEASDGSPRRIADDHINLGIAVDVERPGGERGLMVPVLSRAERWRFDEFVTAYNDLVERVRDRKISPDELSGANVTITNPGMLGTGQSIPRLMVSQGTIIGIGSIAYPPGFTDIEPDRVRSLGVSKVVTLTSTYDHRVIQGAESGRFLQRVDQLLCGEHGFYESVFSDLQVADDPVGSSDGIPPAATESEMLAIQSAVTHLIEAYRREGYQVCRPGSSASGIDLGEYGLGEADLDRVVHTAGIGGRETAPLGDLIDALATAYCRTLGVEFGHLTSTEQTSWIIDHLEGPPDPMSSEAMAHLLERLLDDEARQRQSSDQRDDLPLALVLDSIAAAGVEAGIAGLVIGRADGGGDLDIRLAGSGSLAVETVPSRGDPVVTDAWIRGIARGRADAFGDAVATVVVHRAGDLVDSGVVAECVMVGDRDAYGVGGTIRVVLDDRERDRRSGTRSMWAPTTSPVIHVDGDDPEACWRAGQLAWGLRQRWGIDVTVSVAGADLAGRHPRQRYIQRLVERGELTIDAADELMMSLRTRLERVDEVSSPSPSLTTISRPAVELDLSLIDPEATMITAEHAGPVAWSSLAAAGVPVRLVGREIPVDLVGGVPDHDLTVGESWSPLGSGHDVTAYRPTPFDRSGIAFELGYATVSRSVVCADSGGLAALADQISGHDDVVADGLIIVVREGVWGLDGLAAMGDDVLVVQPATVAEFVGALVTHSIDRPLAVVVGSSMGASSRDEVSRSV</sequence>
<proteinExistence type="predicted"/>
<dbReference type="Gene3D" id="3.40.50.970">
    <property type="match status" value="1"/>
</dbReference>
<gene>
    <name evidence="5" type="ORF">CSA55_03160</name>
</gene>
<evidence type="ECO:0000313" key="6">
    <source>
        <dbReference type="Proteomes" id="UP000230914"/>
    </source>
</evidence>
<evidence type="ECO:0000256" key="3">
    <source>
        <dbReference type="ARBA" id="ARBA00023315"/>
    </source>
</evidence>
<dbReference type="GO" id="GO:0016407">
    <property type="term" value="F:acetyltransferase activity"/>
    <property type="evidence" value="ECO:0007669"/>
    <property type="project" value="TreeGrafter"/>
</dbReference>
<evidence type="ECO:0000256" key="1">
    <source>
        <dbReference type="ARBA" id="ARBA00001938"/>
    </source>
</evidence>
<dbReference type="SUPFAM" id="SSF52518">
    <property type="entry name" value="Thiamin diphosphate-binding fold (THDP-binding)"/>
    <property type="match status" value="1"/>
</dbReference>
<evidence type="ECO:0000313" key="5">
    <source>
        <dbReference type="EMBL" id="PIE32617.1"/>
    </source>
</evidence>
<feature type="domain" description="2-oxoacid dehydrogenase acyltransferase catalytic" evidence="4">
    <location>
        <begin position="67"/>
        <end position="298"/>
    </location>
</feature>
<dbReference type="InterPro" id="IPR001078">
    <property type="entry name" value="2-oxoacid_DH_actylTfrase"/>
</dbReference>
<protein>
    <recommendedName>
        <fullName evidence="4">2-oxoacid dehydrogenase acyltransferase catalytic domain-containing protein</fullName>
    </recommendedName>
</protein>
<keyword evidence="2" id="KW-0808">Transferase</keyword>